<evidence type="ECO:0000313" key="4">
    <source>
        <dbReference type="EMBL" id="CDO59769.1"/>
    </source>
</evidence>
<dbReference type="PROSITE" id="PS01162">
    <property type="entry name" value="QOR_ZETA_CRYSTAL"/>
    <property type="match status" value="1"/>
</dbReference>
<gene>
    <name evidence="4" type="ORF">BN1012_Phect1555</name>
</gene>
<dbReference type="SUPFAM" id="SSF51735">
    <property type="entry name" value="NAD(P)-binding Rossmann-fold domains"/>
    <property type="match status" value="1"/>
</dbReference>
<dbReference type="InterPro" id="IPR013154">
    <property type="entry name" value="ADH-like_N"/>
</dbReference>
<organism evidence="4 5">
    <name type="scientific">Candidatus Phaeomarinibacter ectocarpi</name>
    <dbReference type="NCBI Taxonomy" id="1458461"/>
    <lineage>
        <taxon>Bacteria</taxon>
        <taxon>Pseudomonadati</taxon>
        <taxon>Pseudomonadota</taxon>
        <taxon>Alphaproteobacteria</taxon>
        <taxon>Hyphomicrobiales</taxon>
        <taxon>Parvibaculaceae</taxon>
        <taxon>Candidatus Phaeomarinibacter</taxon>
    </lineage>
</organism>
<keyword evidence="5" id="KW-1185">Reference proteome</keyword>
<reference evidence="4 5" key="1">
    <citation type="journal article" date="2014" name="Front. Genet.">
        <title>Genome and metabolic network of "Candidatus Phaeomarinobacter ectocarpi" Ec32, a new candidate genus of Alphaproteobacteria frequently associated with brown algae.</title>
        <authorList>
            <person name="Dittami S.M."/>
            <person name="Barbeyron T."/>
            <person name="Boyen C."/>
            <person name="Cambefort J."/>
            <person name="Collet G."/>
            <person name="Delage L."/>
            <person name="Gobet A."/>
            <person name="Groisillier A."/>
            <person name="Leblanc C."/>
            <person name="Michel G."/>
            <person name="Scornet D."/>
            <person name="Siegel A."/>
            <person name="Tapia J.E."/>
            <person name="Tonon T."/>
        </authorList>
    </citation>
    <scope>NUCLEOTIDE SEQUENCE [LARGE SCALE GENOMIC DNA]</scope>
    <source>
        <strain evidence="4 5">Ec32</strain>
    </source>
</reference>
<dbReference type="EC" id="1.6.5.5" evidence="4"/>
<evidence type="ECO:0000259" key="3">
    <source>
        <dbReference type="SMART" id="SM00829"/>
    </source>
</evidence>
<dbReference type="InterPro" id="IPR013149">
    <property type="entry name" value="ADH-like_C"/>
</dbReference>
<dbReference type="Proteomes" id="UP000032160">
    <property type="component" value="Chromosome I"/>
</dbReference>
<dbReference type="PANTHER" id="PTHR48106">
    <property type="entry name" value="QUINONE OXIDOREDUCTASE PIG3-RELATED"/>
    <property type="match status" value="1"/>
</dbReference>
<dbReference type="Pfam" id="PF08240">
    <property type="entry name" value="ADH_N"/>
    <property type="match status" value="1"/>
</dbReference>
<dbReference type="FunFam" id="3.40.50.720:FF:000053">
    <property type="entry name" value="Quinone oxidoreductase 1"/>
    <property type="match status" value="1"/>
</dbReference>
<dbReference type="CDD" id="cd05286">
    <property type="entry name" value="QOR2"/>
    <property type="match status" value="1"/>
</dbReference>
<dbReference type="NCBIfam" id="NF008024">
    <property type="entry name" value="PRK10754.1"/>
    <property type="match status" value="1"/>
</dbReference>
<accession>X5MFF0</accession>
<name>X5MFF0_9HYPH</name>
<evidence type="ECO:0000256" key="2">
    <source>
        <dbReference type="ARBA" id="ARBA00023002"/>
    </source>
</evidence>
<dbReference type="OrthoDB" id="9805883at2"/>
<dbReference type="InterPro" id="IPR047618">
    <property type="entry name" value="QOR-like"/>
</dbReference>
<dbReference type="SUPFAM" id="SSF50129">
    <property type="entry name" value="GroES-like"/>
    <property type="match status" value="1"/>
</dbReference>
<dbReference type="PANTHER" id="PTHR48106:SF13">
    <property type="entry name" value="QUINONE OXIDOREDUCTASE-RELATED"/>
    <property type="match status" value="1"/>
</dbReference>
<dbReference type="Gene3D" id="3.90.180.10">
    <property type="entry name" value="Medium-chain alcohol dehydrogenases, catalytic domain"/>
    <property type="match status" value="1"/>
</dbReference>
<dbReference type="InterPro" id="IPR020843">
    <property type="entry name" value="ER"/>
</dbReference>
<dbReference type="GO" id="GO:0003960">
    <property type="term" value="F:quinone reductase (NADPH) activity"/>
    <property type="evidence" value="ECO:0007669"/>
    <property type="project" value="UniProtKB-EC"/>
</dbReference>
<evidence type="ECO:0000256" key="1">
    <source>
        <dbReference type="ARBA" id="ARBA00022857"/>
    </source>
</evidence>
<keyword evidence="2 4" id="KW-0560">Oxidoreductase</keyword>
<dbReference type="Gene3D" id="3.40.50.720">
    <property type="entry name" value="NAD(P)-binding Rossmann-like Domain"/>
    <property type="match status" value="1"/>
</dbReference>
<dbReference type="Pfam" id="PF00107">
    <property type="entry name" value="ADH_zinc_N"/>
    <property type="match status" value="1"/>
</dbReference>
<dbReference type="GO" id="GO:0008270">
    <property type="term" value="F:zinc ion binding"/>
    <property type="evidence" value="ECO:0007669"/>
    <property type="project" value="InterPro"/>
</dbReference>
<feature type="domain" description="Enoyl reductase (ER)" evidence="3">
    <location>
        <begin position="11"/>
        <end position="322"/>
    </location>
</feature>
<dbReference type="KEGG" id="pect:BN1012_Phect1555"/>
<protein>
    <submittedName>
        <fullName evidence="4">Quinone oxidoreductase</fullName>
        <ecNumber evidence="4">1.6.5.5</ecNumber>
    </submittedName>
</protein>
<sequence length="324" mass="33725">MVKAIRITETGGPEVLKLVDVDLADPGAGEVQVKHTAIGLNYIDTYFRTGLYPAPIPCGLGLEAAGVVTKVGDGVTALKEGDRVAYGSGPLGAYSEAQNAPANRLVKVPDGVSDKDAAAMMLKGMTAHYLLRRTYEVKAGDTILFHAAAGGVGLIACQWAKHLGATVIGTVGSEEKAALAKQAGADHTILYRDEDVPARVREITGGKMVPVVYDGVGKDTFNMSLDCLAPLGLLASFGNASGPVPPFDLSILNLKGSLFVTRPSLAAYTASDEDLAMTAADLFEVMAKGAVKADVRQEYALADAAQAHKDLEGRKTTGATVLIP</sequence>
<dbReference type="InterPro" id="IPR036291">
    <property type="entry name" value="NAD(P)-bd_dom_sf"/>
</dbReference>
<keyword evidence="1" id="KW-0521">NADP</keyword>
<dbReference type="InterPro" id="IPR002364">
    <property type="entry name" value="Quin_OxRdtase/zeta-crystal_CS"/>
</dbReference>
<dbReference type="AlphaFoldDB" id="X5MFF0"/>
<dbReference type="EMBL" id="HG966617">
    <property type="protein sequence ID" value="CDO59769.1"/>
    <property type="molecule type" value="Genomic_DNA"/>
</dbReference>
<dbReference type="PATRIC" id="fig|1458461.3.peg.1554"/>
<dbReference type="GO" id="GO:0005829">
    <property type="term" value="C:cytosol"/>
    <property type="evidence" value="ECO:0007669"/>
    <property type="project" value="TreeGrafter"/>
</dbReference>
<dbReference type="RefSeq" id="WP_043950320.1">
    <property type="nucleotide sequence ID" value="NZ_HG966617.1"/>
</dbReference>
<evidence type="ECO:0000313" key="5">
    <source>
        <dbReference type="Proteomes" id="UP000032160"/>
    </source>
</evidence>
<dbReference type="GO" id="GO:0070402">
    <property type="term" value="F:NADPH binding"/>
    <property type="evidence" value="ECO:0007669"/>
    <property type="project" value="TreeGrafter"/>
</dbReference>
<dbReference type="InterPro" id="IPR011032">
    <property type="entry name" value="GroES-like_sf"/>
</dbReference>
<dbReference type="STRING" id="1458461.BN1012_Phect1555"/>
<dbReference type="HOGENOM" id="CLU_026673_3_1_5"/>
<proteinExistence type="predicted"/>
<dbReference type="SMART" id="SM00829">
    <property type="entry name" value="PKS_ER"/>
    <property type="match status" value="1"/>
</dbReference>
<dbReference type="GO" id="GO:0035925">
    <property type="term" value="F:mRNA 3'-UTR AU-rich region binding"/>
    <property type="evidence" value="ECO:0007669"/>
    <property type="project" value="TreeGrafter"/>
</dbReference>